<dbReference type="Proteomes" id="UP001642360">
    <property type="component" value="Unassembled WGS sequence"/>
</dbReference>
<evidence type="ECO:0000256" key="1">
    <source>
        <dbReference type="SAM" id="MobiDB-lite"/>
    </source>
</evidence>
<sequence length="227" mass="25403">MGKSEKHSRMLANLLVECFASFYTFYGQFMHELMIQICKKYLTENSKSSVLVEDDVTDSSPYVVSQDYCMSGIVDAESLAVEGVSRLSDPSSFELGNRRREEVLALDESSLVDVSFKSDDQAIEVGSPKRNKAKPSQPKKPFLKDQPKKLSKQENRKWKRTSPVPIREANWDILGITVGENRKELASDDSNPGKKVPVSKKISSQHGNSNLLPSSMVETALQSRRAL</sequence>
<proteinExistence type="predicted"/>
<feature type="region of interest" description="Disordered" evidence="1">
    <location>
        <begin position="124"/>
        <end position="162"/>
    </location>
</feature>
<comment type="caution">
    <text evidence="2">The sequence shown here is derived from an EMBL/GenBank/DDBJ whole genome shotgun (WGS) entry which is preliminary data.</text>
</comment>
<evidence type="ECO:0000313" key="2">
    <source>
        <dbReference type="EMBL" id="CAK9151482.1"/>
    </source>
</evidence>
<name>A0ABC8SAJ3_9AQUA</name>
<feature type="region of interest" description="Disordered" evidence="1">
    <location>
        <begin position="182"/>
        <end position="227"/>
    </location>
</feature>
<feature type="compositionally biased region" description="Polar residues" evidence="1">
    <location>
        <begin position="201"/>
        <end position="227"/>
    </location>
</feature>
<gene>
    <name evidence="2" type="ORF">ILEXP_LOCUS19653</name>
</gene>
<organism evidence="2 3">
    <name type="scientific">Ilex paraguariensis</name>
    <name type="common">yerba mate</name>
    <dbReference type="NCBI Taxonomy" id="185542"/>
    <lineage>
        <taxon>Eukaryota</taxon>
        <taxon>Viridiplantae</taxon>
        <taxon>Streptophyta</taxon>
        <taxon>Embryophyta</taxon>
        <taxon>Tracheophyta</taxon>
        <taxon>Spermatophyta</taxon>
        <taxon>Magnoliopsida</taxon>
        <taxon>eudicotyledons</taxon>
        <taxon>Gunneridae</taxon>
        <taxon>Pentapetalae</taxon>
        <taxon>asterids</taxon>
        <taxon>campanulids</taxon>
        <taxon>Aquifoliales</taxon>
        <taxon>Aquifoliaceae</taxon>
        <taxon>Ilex</taxon>
    </lineage>
</organism>
<dbReference type="EMBL" id="CAUOFW020002147">
    <property type="protein sequence ID" value="CAK9151482.1"/>
    <property type="molecule type" value="Genomic_DNA"/>
</dbReference>
<reference evidence="2 3" key="1">
    <citation type="submission" date="2024-02" db="EMBL/GenBank/DDBJ databases">
        <authorList>
            <person name="Vignale AGUSTIN F."/>
            <person name="Sosa J E."/>
            <person name="Modenutti C."/>
        </authorList>
    </citation>
    <scope>NUCLEOTIDE SEQUENCE [LARGE SCALE GENOMIC DNA]</scope>
</reference>
<dbReference type="AlphaFoldDB" id="A0ABC8SAJ3"/>
<evidence type="ECO:0000313" key="3">
    <source>
        <dbReference type="Proteomes" id="UP001642360"/>
    </source>
</evidence>
<feature type="compositionally biased region" description="Basic and acidic residues" evidence="1">
    <location>
        <begin position="142"/>
        <end position="156"/>
    </location>
</feature>
<keyword evidence="3" id="KW-1185">Reference proteome</keyword>
<protein>
    <submittedName>
        <fullName evidence="2">Uncharacterized protein</fullName>
    </submittedName>
</protein>
<accession>A0ABC8SAJ3</accession>